<dbReference type="Proteomes" id="UP001460270">
    <property type="component" value="Unassembled WGS sequence"/>
</dbReference>
<dbReference type="PROSITE" id="PS50097">
    <property type="entry name" value="BTB"/>
    <property type="match status" value="1"/>
</dbReference>
<dbReference type="Pfam" id="PF07707">
    <property type="entry name" value="BACK"/>
    <property type="match status" value="1"/>
</dbReference>
<dbReference type="PIRSF" id="PIRSF037037">
    <property type="entry name" value="Kelch-like_protein_gigaxonin"/>
    <property type="match status" value="1"/>
</dbReference>
<keyword evidence="5" id="KW-1185">Reference proteome</keyword>
<dbReference type="Gene3D" id="3.30.710.10">
    <property type="entry name" value="Potassium Channel Kv1.1, Chain A"/>
    <property type="match status" value="1"/>
</dbReference>
<comment type="caution">
    <text evidence="4">The sequence shown here is derived from an EMBL/GenBank/DDBJ whole genome shotgun (WGS) entry which is preliminary data.</text>
</comment>
<proteinExistence type="predicted"/>
<evidence type="ECO:0000259" key="3">
    <source>
        <dbReference type="PROSITE" id="PS50097"/>
    </source>
</evidence>
<dbReference type="InterPro" id="IPR006652">
    <property type="entry name" value="Kelch_1"/>
</dbReference>
<reference evidence="5" key="1">
    <citation type="submission" date="2024-04" db="EMBL/GenBank/DDBJ databases">
        <title>Salinicola lusitanus LLJ914,a marine bacterium isolated from the Okinawa Trough.</title>
        <authorList>
            <person name="Li J."/>
        </authorList>
    </citation>
    <scope>NUCLEOTIDE SEQUENCE [LARGE SCALE GENOMIC DNA]</scope>
</reference>
<dbReference type="SUPFAM" id="SSF117281">
    <property type="entry name" value="Kelch motif"/>
    <property type="match status" value="1"/>
</dbReference>
<evidence type="ECO:0000256" key="2">
    <source>
        <dbReference type="ARBA" id="ARBA00022737"/>
    </source>
</evidence>
<dbReference type="Gene3D" id="2.120.10.80">
    <property type="entry name" value="Kelch-type beta propeller"/>
    <property type="match status" value="2"/>
</dbReference>
<dbReference type="PRINTS" id="PR00501">
    <property type="entry name" value="KELCHREPEAT"/>
</dbReference>
<feature type="domain" description="BTB" evidence="3">
    <location>
        <begin position="8"/>
        <end position="74"/>
    </location>
</feature>
<dbReference type="Gene3D" id="1.25.40.420">
    <property type="match status" value="1"/>
</dbReference>
<dbReference type="SUPFAM" id="SSF54695">
    <property type="entry name" value="POZ domain"/>
    <property type="match status" value="1"/>
</dbReference>
<accession>A0AAW0P826</accession>
<dbReference type="SMART" id="SM00612">
    <property type="entry name" value="Kelch"/>
    <property type="match status" value="6"/>
</dbReference>
<name>A0AAW0P826_9GOBI</name>
<dbReference type="SMART" id="SM00225">
    <property type="entry name" value="BTB"/>
    <property type="match status" value="1"/>
</dbReference>
<dbReference type="Pfam" id="PF00651">
    <property type="entry name" value="BTB"/>
    <property type="match status" value="1"/>
</dbReference>
<dbReference type="EMBL" id="JBBPFD010000007">
    <property type="protein sequence ID" value="KAK7919280.1"/>
    <property type="molecule type" value="Genomic_DNA"/>
</dbReference>
<dbReference type="InterPro" id="IPR017096">
    <property type="entry name" value="BTB-kelch_protein"/>
</dbReference>
<evidence type="ECO:0000313" key="4">
    <source>
        <dbReference type="EMBL" id="KAK7919280.1"/>
    </source>
</evidence>
<keyword evidence="2" id="KW-0677">Repeat</keyword>
<dbReference type="Pfam" id="PF24681">
    <property type="entry name" value="Kelch_KLHDC2_KLHL20_DRC7"/>
    <property type="match status" value="1"/>
</dbReference>
<dbReference type="AlphaFoldDB" id="A0AAW0P826"/>
<keyword evidence="1" id="KW-0880">Kelch repeat</keyword>
<dbReference type="PANTHER" id="PTHR45632">
    <property type="entry name" value="LD33804P"/>
    <property type="match status" value="1"/>
</dbReference>
<gene>
    <name evidence="4" type="ORF">WMY93_010564</name>
</gene>
<evidence type="ECO:0000256" key="1">
    <source>
        <dbReference type="ARBA" id="ARBA00022441"/>
    </source>
</evidence>
<dbReference type="SMART" id="SM00875">
    <property type="entry name" value="BACK"/>
    <property type="match status" value="1"/>
</dbReference>
<dbReference type="Pfam" id="PF01344">
    <property type="entry name" value="Kelch_1"/>
    <property type="match status" value="1"/>
</dbReference>
<dbReference type="InterPro" id="IPR011333">
    <property type="entry name" value="SKP1/BTB/POZ_sf"/>
</dbReference>
<sequence>MRREQQLCDALLNVAGRQFPVHKVILCCCSTYFKALFTHWSSPNCSDFEITHVSADIMEIILDFAYTGVVNVTQENLQELFMAADRFDVGGISQACCQVMEQQLSSSNCIATWQITNSFYYPQLRKKVFSFILKQFEEVVANSSEFFSLSMEDLCLIIEDDQLNVKDERIVFEVVISWIGHAPQERYQYLVLLLQKIRLALIHPDYFIQCVQSNMLLQNNRACKAVIRRTIQLMLDARTTSTNIYLFPTYLARPRLPRAVLMAIGGWSGNNPTSSIEAYDNHTNRWVGVPNNDETPRAYHCTVFLGGCVYLIGGFNGTEQLNTTHKYDLVNRRWQEVAPMHVWRCYVSVALLDGFIYAMGGYNGIERSNTVEKYSPEINQWKLIASMNEQRSDASSTTFNGKIYICGGFNGEECLSTAECYDPLTNQWTQIADMSSRRSGLNIIAYANEIYAVGGFTGTFRLNTVEAYNPNTNMWRPLPSMLNSRSNFGMEIVEDRLYVVGGFNGFNTIPCVESYDAQTGMWSEVRDMQVSRSALSCSVVYDLPNMAEYAAHSPLPEEDLPEI</sequence>
<dbReference type="PANTHER" id="PTHR45632:SF3">
    <property type="entry name" value="KELCH-LIKE PROTEIN 32"/>
    <property type="match status" value="1"/>
</dbReference>
<dbReference type="InterPro" id="IPR000210">
    <property type="entry name" value="BTB/POZ_dom"/>
</dbReference>
<evidence type="ECO:0000313" key="5">
    <source>
        <dbReference type="Proteomes" id="UP001460270"/>
    </source>
</evidence>
<organism evidence="4 5">
    <name type="scientific">Mugilogobius chulae</name>
    <name type="common">yellowstripe goby</name>
    <dbReference type="NCBI Taxonomy" id="88201"/>
    <lineage>
        <taxon>Eukaryota</taxon>
        <taxon>Metazoa</taxon>
        <taxon>Chordata</taxon>
        <taxon>Craniata</taxon>
        <taxon>Vertebrata</taxon>
        <taxon>Euteleostomi</taxon>
        <taxon>Actinopterygii</taxon>
        <taxon>Neopterygii</taxon>
        <taxon>Teleostei</taxon>
        <taxon>Neoteleostei</taxon>
        <taxon>Acanthomorphata</taxon>
        <taxon>Gobiaria</taxon>
        <taxon>Gobiiformes</taxon>
        <taxon>Gobioidei</taxon>
        <taxon>Gobiidae</taxon>
        <taxon>Gobionellinae</taxon>
        <taxon>Mugilogobius</taxon>
    </lineage>
</organism>
<dbReference type="InterPro" id="IPR015915">
    <property type="entry name" value="Kelch-typ_b-propeller"/>
</dbReference>
<protein>
    <recommendedName>
        <fullName evidence="3">BTB domain-containing protein</fullName>
    </recommendedName>
</protein>
<dbReference type="InterPro" id="IPR011705">
    <property type="entry name" value="BACK"/>
</dbReference>
<dbReference type="FunFam" id="1.25.40.420:FF:000001">
    <property type="entry name" value="Kelch-like family member 12"/>
    <property type="match status" value="1"/>
</dbReference>